<dbReference type="PANTHER" id="PTHR30349:SF91">
    <property type="entry name" value="INTA PROTEIN"/>
    <property type="match status" value="1"/>
</dbReference>
<keyword evidence="8" id="KW-1185">Reference proteome</keyword>
<dbReference type="Gene3D" id="1.10.443.10">
    <property type="entry name" value="Intergrase catalytic core"/>
    <property type="match status" value="1"/>
</dbReference>
<dbReference type="InterPro" id="IPR004107">
    <property type="entry name" value="Integrase_SAM-like_N"/>
</dbReference>
<evidence type="ECO:0000313" key="7">
    <source>
        <dbReference type="EMBL" id="GAA2249369.1"/>
    </source>
</evidence>
<dbReference type="InterPro" id="IPR011010">
    <property type="entry name" value="DNA_brk_join_enz"/>
</dbReference>
<dbReference type="SUPFAM" id="SSF56349">
    <property type="entry name" value="DNA breaking-rejoining enzymes"/>
    <property type="match status" value="1"/>
</dbReference>
<dbReference type="InterPro" id="IPR002104">
    <property type="entry name" value="Integrase_catalytic"/>
</dbReference>
<gene>
    <name evidence="7" type="ORF">GCM10010430_35070</name>
</gene>
<dbReference type="InterPro" id="IPR010998">
    <property type="entry name" value="Integrase_recombinase_N"/>
</dbReference>
<keyword evidence="4" id="KW-0175">Coiled coil</keyword>
<protein>
    <submittedName>
        <fullName evidence="7">Tyrosine-type recombinase/integrase</fullName>
    </submittedName>
</protein>
<dbReference type="Pfam" id="PF00589">
    <property type="entry name" value="Phage_integrase"/>
    <property type="match status" value="1"/>
</dbReference>
<keyword evidence="3" id="KW-0233">DNA recombination</keyword>
<feature type="region of interest" description="Disordered" evidence="5">
    <location>
        <begin position="501"/>
        <end position="523"/>
    </location>
</feature>
<feature type="domain" description="Tyr recombinase" evidence="6">
    <location>
        <begin position="290"/>
        <end position="487"/>
    </location>
</feature>
<feature type="coiled-coil region" evidence="4">
    <location>
        <begin position="60"/>
        <end position="107"/>
    </location>
</feature>
<dbReference type="Gene3D" id="1.10.150.130">
    <property type="match status" value="1"/>
</dbReference>
<name>A0ABN3E6Z3_9ACTN</name>
<evidence type="ECO:0000256" key="4">
    <source>
        <dbReference type="SAM" id="Coils"/>
    </source>
</evidence>
<organism evidence="7 8">
    <name type="scientific">Kitasatospora cystarginea</name>
    <dbReference type="NCBI Taxonomy" id="58350"/>
    <lineage>
        <taxon>Bacteria</taxon>
        <taxon>Bacillati</taxon>
        <taxon>Actinomycetota</taxon>
        <taxon>Actinomycetes</taxon>
        <taxon>Kitasatosporales</taxon>
        <taxon>Streptomycetaceae</taxon>
        <taxon>Kitasatospora</taxon>
    </lineage>
</organism>
<accession>A0ABN3E6Z3</accession>
<dbReference type="PROSITE" id="PS51898">
    <property type="entry name" value="TYR_RECOMBINASE"/>
    <property type="match status" value="1"/>
</dbReference>
<evidence type="ECO:0000313" key="8">
    <source>
        <dbReference type="Proteomes" id="UP001500305"/>
    </source>
</evidence>
<reference evidence="7 8" key="1">
    <citation type="journal article" date="2019" name="Int. J. Syst. Evol. Microbiol.">
        <title>The Global Catalogue of Microorganisms (GCM) 10K type strain sequencing project: providing services to taxonomists for standard genome sequencing and annotation.</title>
        <authorList>
            <consortium name="The Broad Institute Genomics Platform"/>
            <consortium name="The Broad Institute Genome Sequencing Center for Infectious Disease"/>
            <person name="Wu L."/>
            <person name="Ma J."/>
        </authorList>
    </citation>
    <scope>NUCLEOTIDE SEQUENCE [LARGE SCALE GENOMIC DNA]</scope>
    <source>
        <strain evidence="7 8">JCM 7356</strain>
    </source>
</reference>
<keyword evidence="1" id="KW-0229">DNA integration</keyword>
<dbReference type="Pfam" id="PF14659">
    <property type="entry name" value="Phage_int_SAM_3"/>
    <property type="match status" value="1"/>
</dbReference>
<evidence type="ECO:0000256" key="3">
    <source>
        <dbReference type="ARBA" id="ARBA00023172"/>
    </source>
</evidence>
<evidence type="ECO:0000256" key="5">
    <source>
        <dbReference type="SAM" id="MobiDB-lite"/>
    </source>
</evidence>
<dbReference type="PANTHER" id="PTHR30349">
    <property type="entry name" value="PHAGE INTEGRASE-RELATED"/>
    <property type="match status" value="1"/>
</dbReference>
<comment type="caution">
    <text evidence="7">The sequence shown here is derived from an EMBL/GenBank/DDBJ whole genome shotgun (WGS) entry which is preliminary data.</text>
</comment>
<proteinExistence type="predicted"/>
<evidence type="ECO:0000256" key="2">
    <source>
        <dbReference type="ARBA" id="ARBA00023125"/>
    </source>
</evidence>
<dbReference type="CDD" id="cd01189">
    <property type="entry name" value="INT_ICEBs1_C_like"/>
    <property type="match status" value="1"/>
</dbReference>
<evidence type="ECO:0000256" key="1">
    <source>
        <dbReference type="ARBA" id="ARBA00022908"/>
    </source>
</evidence>
<dbReference type="InterPro" id="IPR050090">
    <property type="entry name" value="Tyrosine_recombinase_XerCD"/>
</dbReference>
<dbReference type="Proteomes" id="UP001500305">
    <property type="component" value="Unassembled WGS sequence"/>
</dbReference>
<dbReference type="EMBL" id="BAAATR010000014">
    <property type="protein sequence ID" value="GAA2249369.1"/>
    <property type="molecule type" value="Genomic_DNA"/>
</dbReference>
<dbReference type="RefSeq" id="WP_344637340.1">
    <property type="nucleotide sequence ID" value="NZ_BAAATR010000014.1"/>
</dbReference>
<evidence type="ECO:0000259" key="6">
    <source>
        <dbReference type="PROSITE" id="PS51898"/>
    </source>
</evidence>
<keyword evidence="2" id="KW-0238">DNA-binding</keyword>
<sequence length="523" mass="57921">MKGSTYHRCYCRDTETGKPLGKACPKLGSRKRGSYSIRQELPNRADGARRAFNRAGHETLKEAQVNLDHIRSLLALAKDEPEDLALIAELLEKVADAKSALPDIEETRRRLKSGVDLAGRITVGEWLDSWLENKRARKSTVSRYEVDIRLHLKPRIGYLRLDRIRVSHLAEMFNGICETNEEILEANALRRAATDKLRTSSWKGEGNRARRAALKAAIAEMPPFRRVTGPTTRQHIRRTLRVSLNDAIADGLITFNPASHVKIDPASKPKALLWTPERVAEWRETGGKPSPVMVWTPAQTGEFLDFVADHRLYAMWHLMAFRGPRRGEACGLGWSETNLDSSSLTVTTQLVQDGWDVEESIPKSDAGFRVVPLDEQTVRALNAHHVRQQAEADKWGQAWQDTGRVFTDEDGGWLHPGKVTDMFERLVALSGLPPIRLHDLRHVAATLLLAAGADLKVVQELLGHSSITITADIYASVLPELAFAQAEAAAALVPRARLSKDAKSTTAPGADSQSAHASLTQTA</sequence>
<dbReference type="InterPro" id="IPR013762">
    <property type="entry name" value="Integrase-like_cat_sf"/>
</dbReference>
<feature type="compositionally biased region" description="Polar residues" evidence="5">
    <location>
        <begin position="504"/>
        <end position="523"/>
    </location>
</feature>